<comment type="caution">
    <text evidence="2">The sequence shown here is derived from an EMBL/GenBank/DDBJ whole genome shotgun (WGS) entry which is preliminary data.</text>
</comment>
<dbReference type="PANTHER" id="PTHR21310:SF42">
    <property type="entry name" value="BIFUNCTIONAL AAC_APH"/>
    <property type="match status" value="1"/>
</dbReference>
<proteinExistence type="predicted"/>
<dbReference type="EMBL" id="JOKJ01000011">
    <property type="protein sequence ID" value="KEQ07962.1"/>
    <property type="molecule type" value="Genomic_DNA"/>
</dbReference>
<dbReference type="InterPro" id="IPR002575">
    <property type="entry name" value="Aminoglycoside_PTrfase"/>
</dbReference>
<organism evidence="2 3">
    <name type="scientific">Pseudorhizobium pelagicum</name>
    <dbReference type="NCBI Taxonomy" id="1509405"/>
    <lineage>
        <taxon>Bacteria</taxon>
        <taxon>Pseudomonadati</taxon>
        <taxon>Pseudomonadota</taxon>
        <taxon>Alphaproteobacteria</taxon>
        <taxon>Hyphomicrobiales</taxon>
        <taxon>Rhizobiaceae</taxon>
        <taxon>Rhizobium/Agrobacterium group</taxon>
        <taxon>Pseudorhizobium</taxon>
    </lineage>
</organism>
<name>A0A922TB92_9HYPH</name>
<dbReference type="Gene3D" id="3.90.1200.10">
    <property type="match status" value="1"/>
</dbReference>
<dbReference type="OrthoDB" id="3806873at2"/>
<dbReference type="RefSeq" id="WP_037166733.1">
    <property type="nucleotide sequence ID" value="NZ_CAJXID010000010.1"/>
</dbReference>
<dbReference type="PANTHER" id="PTHR21310">
    <property type="entry name" value="AMINOGLYCOSIDE PHOSPHOTRANSFERASE-RELATED-RELATED"/>
    <property type="match status" value="1"/>
</dbReference>
<dbReference type="InterPro" id="IPR011009">
    <property type="entry name" value="Kinase-like_dom_sf"/>
</dbReference>
<dbReference type="Proteomes" id="UP000052167">
    <property type="component" value="Unassembled WGS sequence"/>
</dbReference>
<dbReference type="CDD" id="cd05155">
    <property type="entry name" value="APH_ChoK_like_1"/>
    <property type="match status" value="1"/>
</dbReference>
<keyword evidence="3" id="KW-1185">Reference proteome</keyword>
<protein>
    <submittedName>
        <fullName evidence="2">Aminoglycoside phosphotransferase</fullName>
    </submittedName>
</protein>
<dbReference type="SUPFAM" id="SSF56112">
    <property type="entry name" value="Protein kinase-like (PK-like)"/>
    <property type="match status" value="1"/>
</dbReference>
<reference evidence="2 3" key="1">
    <citation type="submission" date="2014-06" db="EMBL/GenBank/DDBJ databases">
        <title>Rhizobium pelagicum/R2-400B4.</title>
        <authorList>
            <person name="Kimes N.E."/>
            <person name="Lopez-Perez M."/>
        </authorList>
    </citation>
    <scope>NUCLEOTIDE SEQUENCE [LARGE SCALE GENOMIC DNA]</scope>
    <source>
        <strain evidence="2 3">R2-400B4</strain>
    </source>
</reference>
<gene>
    <name evidence="2" type="ORF">GV68_04085</name>
</gene>
<evidence type="ECO:0000259" key="1">
    <source>
        <dbReference type="Pfam" id="PF01636"/>
    </source>
</evidence>
<dbReference type="Pfam" id="PF01636">
    <property type="entry name" value="APH"/>
    <property type="match status" value="1"/>
</dbReference>
<dbReference type="Gene3D" id="3.30.200.20">
    <property type="entry name" value="Phosphorylase Kinase, domain 1"/>
    <property type="match status" value="1"/>
</dbReference>
<dbReference type="InterPro" id="IPR051678">
    <property type="entry name" value="AGP_Transferase"/>
</dbReference>
<accession>A0A922TB92</accession>
<feature type="domain" description="Aminoglycoside phosphotransferase" evidence="1">
    <location>
        <begin position="32"/>
        <end position="259"/>
    </location>
</feature>
<evidence type="ECO:0000313" key="3">
    <source>
        <dbReference type="Proteomes" id="UP000052167"/>
    </source>
</evidence>
<dbReference type="AlphaFoldDB" id="A0A922TB92"/>
<evidence type="ECO:0000313" key="2">
    <source>
        <dbReference type="EMBL" id="KEQ07962.1"/>
    </source>
</evidence>
<sequence>MDTRIKLDVAVVQRLVAAQFPQWAGLPVQAVAEGGWNNLTFHLGTAMSVRLPSAERYVAQVEKEVRWLPVLAPQLPLPVPAPLGLGRPGEGYPWPWSVYGWIEGETAKPSRIADLTGFALDLADFLNALRAIDAADGPVAGLHNFHRGGDLQVYDAETRDAIEILSDEIDVMRITSIWDAALGSRWTDAPVWVHGDVTQGNLLVQKGKLSAVIDFGTCGTGDPACDLAIAWTLLDQPAREAFRNRVGLDADTWRRARGWCLWKALIVIAAEHDAHPAIADRHRVWIEKIVADHLEHG</sequence>